<dbReference type="PROSITE" id="PS50888">
    <property type="entry name" value="BHLH"/>
    <property type="match status" value="1"/>
</dbReference>
<feature type="domain" description="BHLH" evidence="7">
    <location>
        <begin position="263"/>
        <end position="351"/>
    </location>
</feature>
<gene>
    <name evidence="8" type="ORF">MYCIT1_LOCUS11547</name>
</gene>
<dbReference type="SUPFAM" id="SSF47459">
    <property type="entry name" value="HLH, helix-loop-helix DNA-binding domain"/>
    <property type="match status" value="1"/>
</dbReference>
<keyword evidence="9" id="KW-1185">Reference proteome</keyword>
<feature type="compositionally biased region" description="Polar residues" evidence="6">
    <location>
        <begin position="259"/>
        <end position="270"/>
    </location>
</feature>
<keyword evidence="3" id="KW-0238">DNA-binding</keyword>
<organism evidence="8 9">
    <name type="scientific">Mycena citricolor</name>
    <dbReference type="NCBI Taxonomy" id="2018698"/>
    <lineage>
        <taxon>Eukaryota</taxon>
        <taxon>Fungi</taxon>
        <taxon>Dikarya</taxon>
        <taxon>Basidiomycota</taxon>
        <taxon>Agaricomycotina</taxon>
        <taxon>Agaricomycetes</taxon>
        <taxon>Agaricomycetidae</taxon>
        <taxon>Agaricales</taxon>
        <taxon>Marasmiineae</taxon>
        <taxon>Mycenaceae</taxon>
        <taxon>Mycena</taxon>
    </lineage>
</organism>
<feature type="compositionally biased region" description="Low complexity" evidence="6">
    <location>
        <begin position="132"/>
        <end position="154"/>
    </location>
</feature>
<proteinExistence type="predicted"/>
<keyword evidence="5" id="KW-0539">Nucleus</keyword>
<dbReference type="GO" id="GO:0000978">
    <property type="term" value="F:RNA polymerase II cis-regulatory region sequence-specific DNA binding"/>
    <property type="evidence" value="ECO:0007669"/>
    <property type="project" value="TreeGrafter"/>
</dbReference>
<evidence type="ECO:0000256" key="4">
    <source>
        <dbReference type="ARBA" id="ARBA00023163"/>
    </source>
</evidence>
<dbReference type="PANTHER" id="PTHR15741">
    <property type="entry name" value="BASIC HELIX-LOOP-HELIX ZIP TRANSCRIPTION FACTOR"/>
    <property type="match status" value="1"/>
</dbReference>
<evidence type="ECO:0000313" key="9">
    <source>
        <dbReference type="Proteomes" id="UP001295794"/>
    </source>
</evidence>
<feature type="compositionally biased region" description="Low complexity" evidence="6">
    <location>
        <begin position="223"/>
        <end position="256"/>
    </location>
</feature>
<dbReference type="GO" id="GO:0000981">
    <property type="term" value="F:DNA-binding transcription factor activity, RNA polymerase II-specific"/>
    <property type="evidence" value="ECO:0007669"/>
    <property type="project" value="TreeGrafter"/>
</dbReference>
<dbReference type="Proteomes" id="UP001295794">
    <property type="component" value="Unassembled WGS sequence"/>
</dbReference>
<dbReference type="EMBL" id="CAVNYO010000138">
    <property type="protein sequence ID" value="CAK5268362.1"/>
    <property type="molecule type" value="Genomic_DNA"/>
</dbReference>
<protein>
    <recommendedName>
        <fullName evidence="7">BHLH domain-containing protein</fullName>
    </recommendedName>
</protein>
<keyword evidence="2" id="KW-0805">Transcription regulation</keyword>
<feature type="compositionally biased region" description="Basic and acidic residues" evidence="6">
    <location>
        <begin position="320"/>
        <end position="333"/>
    </location>
</feature>
<comment type="subcellular location">
    <subcellularLocation>
        <location evidence="1">Nucleus</location>
    </subcellularLocation>
</comment>
<reference evidence="8" key="1">
    <citation type="submission" date="2023-11" db="EMBL/GenBank/DDBJ databases">
        <authorList>
            <person name="De Vega J J."/>
            <person name="De Vega J J."/>
        </authorList>
    </citation>
    <scope>NUCLEOTIDE SEQUENCE</scope>
</reference>
<dbReference type="AlphaFoldDB" id="A0AAD2Q2X6"/>
<evidence type="ECO:0000256" key="1">
    <source>
        <dbReference type="ARBA" id="ARBA00004123"/>
    </source>
</evidence>
<evidence type="ECO:0000256" key="5">
    <source>
        <dbReference type="ARBA" id="ARBA00023242"/>
    </source>
</evidence>
<evidence type="ECO:0000256" key="6">
    <source>
        <dbReference type="SAM" id="MobiDB-lite"/>
    </source>
</evidence>
<name>A0AAD2Q2X6_9AGAR</name>
<comment type="caution">
    <text evidence="8">The sequence shown here is derived from an EMBL/GenBank/DDBJ whole genome shotgun (WGS) entry which is preliminary data.</text>
</comment>
<dbReference type="PANTHER" id="PTHR15741:SF27">
    <property type="entry name" value="TRANSCRIPTION FACTOR AP-4"/>
    <property type="match status" value="1"/>
</dbReference>
<dbReference type="Gene3D" id="4.10.280.10">
    <property type="entry name" value="Helix-loop-helix DNA-binding domain"/>
    <property type="match status" value="1"/>
</dbReference>
<dbReference type="InterPro" id="IPR011598">
    <property type="entry name" value="bHLH_dom"/>
</dbReference>
<dbReference type="GO" id="GO:0046983">
    <property type="term" value="F:protein dimerization activity"/>
    <property type="evidence" value="ECO:0007669"/>
    <property type="project" value="InterPro"/>
</dbReference>
<feature type="compositionally biased region" description="Basic and acidic residues" evidence="6">
    <location>
        <begin position="19"/>
        <end position="28"/>
    </location>
</feature>
<feature type="region of interest" description="Disordered" evidence="6">
    <location>
        <begin position="96"/>
        <end position="277"/>
    </location>
</feature>
<feature type="region of interest" description="Disordered" evidence="6">
    <location>
        <begin position="306"/>
        <end position="333"/>
    </location>
</feature>
<dbReference type="GO" id="GO:0005634">
    <property type="term" value="C:nucleus"/>
    <property type="evidence" value="ECO:0007669"/>
    <property type="project" value="UniProtKB-SubCell"/>
</dbReference>
<sequence>MSLESPVQPGSPPLPKADALTRSEESSLRADSLLSNSETSTFHAFLDKMDYEHGFVGREWAMYAQTQQEEQYHDRNALAKATKDLMALDAPNFAEGHSQQSHYYQPPPQAPQYAHSPHLEYGPSGHGLGGHQRQPVFPFLQQQQQHSQNRMSHQPHPLNMSLGHHPHAHPSQHTPYTATPSSTSASTSAASYSFPPSPCHPSPKITSNPSTAHLSAHAHAHHAGPGSDPGAPSVGAKQQQQQQQPRARAPAPAAKPTLLSPSQKKANHIQSEQKRRANIRRGYESLCEVVPALRDAIREEEMLVGSGAAGGAKGRRKRGGKADEADKLDGRAGPRSENVVLSKTIDHLEALLAERTALVSRLERARLALPPGHPALVPTPGALTDVNGVPTPLWEREWKGGAPENDGDEEEDEEVDDDS</sequence>
<keyword evidence="4" id="KW-0804">Transcription</keyword>
<accession>A0AAD2Q2X6</accession>
<feature type="compositionally biased region" description="Acidic residues" evidence="6">
    <location>
        <begin position="405"/>
        <end position="419"/>
    </location>
</feature>
<evidence type="ECO:0000256" key="2">
    <source>
        <dbReference type="ARBA" id="ARBA00023015"/>
    </source>
</evidence>
<feature type="region of interest" description="Disordered" evidence="6">
    <location>
        <begin position="1"/>
        <end position="34"/>
    </location>
</feature>
<dbReference type="InterPro" id="IPR036638">
    <property type="entry name" value="HLH_DNA-bd_sf"/>
</dbReference>
<feature type="region of interest" description="Disordered" evidence="6">
    <location>
        <begin position="377"/>
        <end position="419"/>
    </location>
</feature>
<evidence type="ECO:0000313" key="8">
    <source>
        <dbReference type="EMBL" id="CAK5268362.1"/>
    </source>
</evidence>
<dbReference type="InterPro" id="IPR052207">
    <property type="entry name" value="Max-like/E-box_TFs"/>
</dbReference>
<evidence type="ECO:0000259" key="7">
    <source>
        <dbReference type="PROSITE" id="PS50888"/>
    </source>
</evidence>
<evidence type="ECO:0000256" key="3">
    <source>
        <dbReference type="ARBA" id="ARBA00023125"/>
    </source>
</evidence>
<feature type="compositionally biased region" description="Low complexity" evidence="6">
    <location>
        <begin position="174"/>
        <end position="194"/>
    </location>
</feature>